<keyword evidence="5 16" id="KW-0732">Signal</keyword>
<evidence type="ECO:0000256" key="10">
    <source>
        <dbReference type="ARBA" id="ARBA00023037"/>
    </source>
</evidence>
<evidence type="ECO:0000256" key="1">
    <source>
        <dbReference type="ARBA" id="ARBA00004479"/>
    </source>
</evidence>
<evidence type="ECO:0000256" key="16">
    <source>
        <dbReference type="RuleBase" id="RU003762"/>
    </source>
</evidence>
<dbReference type="Pfam" id="PF08441">
    <property type="entry name" value="Integrin_A_Ig_1"/>
    <property type="match status" value="1"/>
</dbReference>
<evidence type="ECO:0000256" key="17">
    <source>
        <dbReference type="SAM" id="MobiDB-lite"/>
    </source>
</evidence>
<evidence type="ECO:0000259" key="18">
    <source>
        <dbReference type="PROSITE" id="PS50234"/>
    </source>
</evidence>
<evidence type="ECO:0000256" key="6">
    <source>
        <dbReference type="ARBA" id="ARBA00022737"/>
    </source>
</evidence>
<protein>
    <submittedName>
        <fullName evidence="20">Integrin alpha-D</fullName>
    </submittedName>
</protein>
<evidence type="ECO:0000256" key="3">
    <source>
        <dbReference type="ARBA" id="ARBA00022692"/>
    </source>
</evidence>
<dbReference type="Gene3D" id="1.20.5.930">
    <property type="entry name" value="Bicelle-embedded integrin alpha(iib) transmembrane segment"/>
    <property type="match status" value="1"/>
</dbReference>
<dbReference type="SMART" id="SM00327">
    <property type="entry name" value="VWA"/>
    <property type="match status" value="1"/>
</dbReference>
<dbReference type="Proteomes" id="UP000515150">
    <property type="component" value="Chromosome 1"/>
</dbReference>
<dbReference type="GO" id="GO:0005178">
    <property type="term" value="F:integrin binding"/>
    <property type="evidence" value="ECO:0007669"/>
    <property type="project" value="TreeGrafter"/>
</dbReference>
<feature type="domain" description="VWFA" evidence="18">
    <location>
        <begin position="154"/>
        <end position="325"/>
    </location>
</feature>
<dbReference type="Gene3D" id="2.130.10.130">
    <property type="entry name" value="Integrin alpha, N-terminal"/>
    <property type="match status" value="1"/>
</dbReference>
<dbReference type="SUPFAM" id="SSF53300">
    <property type="entry name" value="vWA-like"/>
    <property type="match status" value="1"/>
</dbReference>
<keyword evidence="8 16" id="KW-0130">Cell adhesion</keyword>
<dbReference type="RefSeq" id="XP_029004008.1">
    <property type="nucleotide sequence ID" value="XM_029148175.3"/>
</dbReference>
<dbReference type="AlphaFoldDB" id="A0A6P7MCJ1"/>
<dbReference type="InterPro" id="IPR036465">
    <property type="entry name" value="vWFA_dom_sf"/>
</dbReference>
<accession>A0A6P7MCJ1</accession>
<reference evidence="20" key="1">
    <citation type="submission" date="2025-08" db="UniProtKB">
        <authorList>
            <consortium name="RefSeq"/>
        </authorList>
    </citation>
    <scope>IDENTIFICATION</scope>
</reference>
<dbReference type="InterPro" id="IPR048285">
    <property type="entry name" value="Integrin_alpha_Ig-like_2"/>
</dbReference>
<dbReference type="Gene3D" id="2.60.40.1460">
    <property type="entry name" value="Integrin domains. Chain A, domain 2"/>
    <property type="match status" value="1"/>
</dbReference>
<dbReference type="InParanoid" id="A0A6P7MCJ1"/>
<dbReference type="InterPro" id="IPR002035">
    <property type="entry name" value="VWF_A"/>
</dbReference>
<dbReference type="SMART" id="SM00191">
    <property type="entry name" value="Int_alpha"/>
    <property type="match status" value="3"/>
</dbReference>
<dbReference type="InterPro" id="IPR013649">
    <property type="entry name" value="Integrin_alpha_Ig-like_1"/>
</dbReference>
<dbReference type="InterPro" id="IPR028994">
    <property type="entry name" value="Integrin_alpha_N"/>
</dbReference>
<comment type="subcellular location">
    <subcellularLocation>
        <location evidence="1 16">Membrane</location>
        <topology evidence="1 16">Single-pass type I membrane protein</topology>
    </subcellularLocation>
</comment>
<evidence type="ECO:0000256" key="9">
    <source>
        <dbReference type="ARBA" id="ARBA00022989"/>
    </source>
</evidence>
<feature type="repeat" description="FG-GAP" evidence="15">
    <location>
        <begin position="502"/>
        <end position="557"/>
    </location>
</feature>
<keyword evidence="6" id="KW-0677">Repeat</keyword>
<dbReference type="PRINTS" id="PR01185">
    <property type="entry name" value="INTEGRINA"/>
</dbReference>
<feature type="chain" id="PRO_5028504715" evidence="16">
    <location>
        <begin position="24"/>
        <end position="1182"/>
    </location>
</feature>
<dbReference type="InterPro" id="IPR013519">
    <property type="entry name" value="Int_alpha_beta-p"/>
</dbReference>
<keyword evidence="7" id="KW-0106">Calcium</keyword>
<dbReference type="SUPFAM" id="SSF69318">
    <property type="entry name" value="Integrin alpha N-terminal domain"/>
    <property type="match status" value="1"/>
</dbReference>
<dbReference type="GO" id="GO:0009897">
    <property type="term" value="C:external side of plasma membrane"/>
    <property type="evidence" value="ECO:0007669"/>
    <property type="project" value="TreeGrafter"/>
</dbReference>
<dbReference type="PANTHER" id="PTHR23220:SF84">
    <property type="entry name" value="INTEGRIN ALPHA-L"/>
    <property type="match status" value="1"/>
</dbReference>
<evidence type="ECO:0000256" key="2">
    <source>
        <dbReference type="ARBA" id="ARBA00008054"/>
    </source>
</evidence>
<dbReference type="GeneID" id="114854067"/>
<feature type="repeat" description="FG-GAP" evidence="15">
    <location>
        <begin position="438"/>
        <end position="500"/>
    </location>
</feature>
<dbReference type="Gene3D" id="2.60.40.1530">
    <property type="entry name" value="ntegrin, alpha v. Chain A, domain 4"/>
    <property type="match status" value="1"/>
</dbReference>
<feature type="compositionally biased region" description="Basic and acidic residues" evidence="17">
    <location>
        <begin position="1156"/>
        <end position="1172"/>
    </location>
</feature>
<organism evidence="19 20">
    <name type="scientific">Betta splendens</name>
    <name type="common">Siamese fighting fish</name>
    <dbReference type="NCBI Taxonomy" id="158456"/>
    <lineage>
        <taxon>Eukaryota</taxon>
        <taxon>Metazoa</taxon>
        <taxon>Chordata</taxon>
        <taxon>Craniata</taxon>
        <taxon>Vertebrata</taxon>
        <taxon>Euteleostomi</taxon>
        <taxon>Actinopterygii</taxon>
        <taxon>Neopterygii</taxon>
        <taxon>Teleostei</taxon>
        <taxon>Neoteleostei</taxon>
        <taxon>Acanthomorphata</taxon>
        <taxon>Anabantaria</taxon>
        <taxon>Anabantiformes</taxon>
        <taxon>Anabantoidei</taxon>
        <taxon>Osphronemidae</taxon>
        <taxon>Betta</taxon>
    </lineage>
</organism>
<dbReference type="PANTHER" id="PTHR23220">
    <property type="entry name" value="INTEGRIN ALPHA"/>
    <property type="match status" value="1"/>
</dbReference>
<keyword evidence="19" id="KW-1185">Reference proteome</keyword>
<keyword evidence="9 16" id="KW-1133">Transmembrane helix</keyword>
<sequence>MKWQRRICLLACMMALAIPVSLSFNINTKTPHIYEGEQQDFYGYKVLQYASDSRKGLIITAPLKLNESGEISNIKQWFNPKEFSFRNQMIPIRHLGLTIAANSGSQFTVCSPSVAHECYENSYLNSVCYKITENLTQVSVTTPGFQECRNKNVNLVFLFDGSESMTEEEFNKNKDFIKEIIDKLKNSSIKFAAVQFASDPRLVFDFNDYVAGTALDKLQKEPHMRKLTNTHKALTFVLNDILENPAAGATADATKVLVLITDGNPSDTDRRNITGQYEDKNIIRFVIAVKGTKLDKFTSIASKPTKDFGFQIENYKGLTGILGNFQIKIFKMEGTKASRAEDMTSEMAQSGFSAVVYNDTLILGSVGSNTWRGSLEERTGGAETFTQIKDPNMESDSYMGYSISVGRKQNNTLYFTGAPRFNHTGQVVFFTRNDSKWIPAQRLTGDQMGSYFGAELCSVDIDSDGNTDFLLVGAPMFYHPQEKREGQIYVYTLTDEIELRRERIVAASAMGRFGTTISSIADLNGDRLRDVAVGAPLEDENRGAVYIYLGDKQSGIRSTFSQRIAGREIEARLRFFGQSIDGKMDMGVDNLPDIVIGSKGTAVVLRSRPVFNVTAQLSFRPKEIKIDQIECPLKTDTILPMVNLTVCFVTTETTKSKEVMTGSGLNISFALDVDSTRQTHRGFFSRTDRKSRNINSAYRLENQSTCFNYSIYMLKCVDDTLSPISIKLNFTQTDVDKAKAVLNVDSSKLAFVKIPFERLCATSDQCIADLIVDFNFKTPTLLVPDGESEEANFIVVVKLSNDGDRSFNTSITMHYPEGLSFTKMQTAEPEPMIQHCYDQETLLNTTVCGVSLPVFRSNSSITFQLFFRPMMRDATNNHEHLWDDTISMTVAGKSNNANDTNLSSMTKNIPVQFEIKMAVTVKEGIDTYLNFTSEDPKPKRLEIIYRIDNLGWKAFPVNVSLGFTDDLEHNFKLNNYKVLENENQTRCTDTSTFCSSEQHLQVIKCDTFTLRKESWIEIKLSGDVQFKDLKEQAENIAFLKRYTGDGAEVKFQSFIHVDYDTTKYVLNNRKQEEEGLTRKRSNTRCPTKDNSPTVKWTEVRVEFIIPMDRKLIISTGVGLGLLLLILLTIIMFKMGCFKRRQLPMDEEDAESTAMYDTKEEPTEDDKFLDNNEAKGSSSITDS</sequence>
<dbReference type="OrthoDB" id="5317514at2759"/>
<dbReference type="GO" id="GO:0098609">
    <property type="term" value="P:cell-cell adhesion"/>
    <property type="evidence" value="ECO:0007669"/>
    <property type="project" value="TreeGrafter"/>
</dbReference>
<dbReference type="KEGG" id="bspl:114854067"/>
<evidence type="ECO:0000256" key="12">
    <source>
        <dbReference type="ARBA" id="ARBA00023157"/>
    </source>
</evidence>
<dbReference type="InterPro" id="IPR032695">
    <property type="entry name" value="Integrin_dom_sf"/>
</dbReference>
<feature type="transmembrane region" description="Helical" evidence="16">
    <location>
        <begin position="1111"/>
        <end position="1132"/>
    </location>
</feature>
<dbReference type="Pfam" id="PF00092">
    <property type="entry name" value="VWA"/>
    <property type="match status" value="1"/>
</dbReference>
<dbReference type="Gene3D" id="2.60.40.1510">
    <property type="entry name" value="ntegrin, alpha v. Chain A, domain 3"/>
    <property type="match status" value="1"/>
</dbReference>
<dbReference type="GO" id="GO:0007229">
    <property type="term" value="P:integrin-mediated signaling pathway"/>
    <property type="evidence" value="ECO:0007669"/>
    <property type="project" value="UniProtKB-KW"/>
</dbReference>
<keyword evidence="3 16" id="KW-0812">Transmembrane</keyword>
<dbReference type="Gene3D" id="3.40.50.410">
    <property type="entry name" value="von Willebrand factor, type A domain"/>
    <property type="match status" value="1"/>
</dbReference>
<name>A0A6P7MCJ1_BETSP</name>
<dbReference type="Pfam" id="PF01839">
    <property type="entry name" value="FG-GAP"/>
    <property type="match status" value="2"/>
</dbReference>
<keyword evidence="10 16" id="KW-0401">Integrin</keyword>
<dbReference type="PROSITE" id="PS50234">
    <property type="entry name" value="VWFA"/>
    <property type="match status" value="1"/>
</dbReference>
<feature type="signal peptide" evidence="16">
    <location>
        <begin position="1"/>
        <end position="23"/>
    </location>
</feature>
<proteinExistence type="inferred from homology"/>
<dbReference type="PRINTS" id="PR00453">
    <property type="entry name" value="VWFADOMAIN"/>
</dbReference>
<evidence type="ECO:0000256" key="8">
    <source>
        <dbReference type="ARBA" id="ARBA00022889"/>
    </source>
</evidence>
<dbReference type="CTD" id="557935"/>
<keyword evidence="14" id="KW-0325">Glycoprotein</keyword>
<dbReference type="Pfam" id="PF20805">
    <property type="entry name" value="Integrin_A_Ig_2"/>
    <property type="match status" value="1"/>
</dbReference>
<feature type="repeat" description="FG-GAP" evidence="15">
    <location>
        <begin position="562"/>
        <end position="622"/>
    </location>
</feature>
<dbReference type="SUPFAM" id="SSF69179">
    <property type="entry name" value="Integrin domains"/>
    <property type="match status" value="2"/>
</dbReference>
<dbReference type="GO" id="GO:0033627">
    <property type="term" value="P:cell adhesion mediated by integrin"/>
    <property type="evidence" value="ECO:0007669"/>
    <property type="project" value="TreeGrafter"/>
</dbReference>
<feature type="region of interest" description="Disordered" evidence="17">
    <location>
        <begin position="1145"/>
        <end position="1182"/>
    </location>
</feature>
<evidence type="ECO:0000256" key="4">
    <source>
        <dbReference type="ARBA" id="ARBA00022723"/>
    </source>
</evidence>
<dbReference type="PROSITE" id="PS51470">
    <property type="entry name" value="FG_GAP"/>
    <property type="match status" value="3"/>
</dbReference>
<keyword evidence="4" id="KW-0479">Metal-binding</keyword>
<dbReference type="InterPro" id="IPR013517">
    <property type="entry name" value="FG-GAP"/>
</dbReference>
<dbReference type="GO" id="GO:0007160">
    <property type="term" value="P:cell-matrix adhesion"/>
    <property type="evidence" value="ECO:0007669"/>
    <property type="project" value="TreeGrafter"/>
</dbReference>
<evidence type="ECO:0000256" key="14">
    <source>
        <dbReference type="ARBA" id="ARBA00023180"/>
    </source>
</evidence>
<evidence type="ECO:0000313" key="20">
    <source>
        <dbReference type="RefSeq" id="XP_029004008.1"/>
    </source>
</evidence>
<dbReference type="GO" id="GO:0008305">
    <property type="term" value="C:integrin complex"/>
    <property type="evidence" value="ECO:0007669"/>
    <property type="project" value="InterPro"/>
</dbReference>
<gene>
    <name evidence="20" type="primary">zmp:0000001082</name>
</gene>
<evidence type="ECO:0000256" key="15">
    <source>
        <dbReference type="PROSITE-ProRule" id="PRU00803"/>
    </source>
</evidence>
<keyword evidence="11 16" id="KW-0472">Membrane</keyword>
<evidence type="ECO:0000256" key="7">
    <source>
        <dbReference type="ARBA" id="ARBA00022837"/>
    </source>
</evidence>
<dbReference type="GO" id="GO:0046872">
    <property type="term" value="F:metal ion binding"/>
    <property type="evidence" value="ECO:0007669"/>
    <property type="project" value="UniProtKB-KW"/>
</dbReference>
<dbReference type="InterPro" id="IPR000413">
    <property type="entry name" value="Integrin_alpha"/>
</dbReference>
<evidence type="ECO:0000313" key="19">
    <source>
        <dbReference type="Proteomes" id="UP000515150"/>
    </source>
</evidence>
<evidence type="ECO:0000256" key="13">
    <source>
        <dbReference type="ARBA" id="ARBA00023170"/>
    </source>
</evidence>
<evidence type="ECO:0000256" key="11">
    <source>
        <dbReference type="ARBA" id="ARBA00023136"/>
    </source>
</evidence>
<comment type="similarity">
    <text evidence="2 16">Belongs to the integrin alpha chain family.</text>
</comment>
<keyword evidence="13 16" id="KW-0675">Receptor</keyword>
<keyword evidence="12" id="KW-1015">Disulfide bond</keyword>
<evidence type="ECO:0000256" key="5">
    <source>
        <dbReference type="ARBA" id="ARBA00022729"/>
    </source>
</evidence>
<feature type="compositionally biased region" description="Polar residues" evidence="17">
    <location>
        <begin position="1173"/>
        <end position="1182"/>
    </location>
</feature>